<evidence type="ECO:0000313" key="3">
    <source>
        <dbReference type="EMBL" id="JAT54835.1"/>
    </source>
</evidence>
<evidence type="ECO:0000256" key="2">
    <source>
        <dbReference type="SAM" id="Phobius"/>
    </source>
</evidence>
<dbReference type="EMBL" id="GDJX01013101">
    <property type="protein sequence ID" value="JAT54835.1"/>
    <property type="molecule type" value="Transcribed_RNA"/>
</dbReference>
<sequence>LSLSLCEHIVSYPHKQDPLHQMASLSASGALLCALLSLHLLLSIPAVSDAQSQGHLRRRPLFSEEEDVEQEQPLPPPLKKTTSATSSKNLTKTLKPTKPKTTNSTAAIRPPTKSSTLNETLASAGKLPKLLSNSNGTKLLKPTTKVGNSTKTPPKSPKTPLNSTVAATAKISKKLPDLPPRKANKTQSAKPTSSSPKPKQQKQEQGSKGEPEGVVPWFEAGDEPTEEEMGLIAEFRDLPSRFQRSLIPDLEKISTTSKVYLSRANQEITRGVKPLVGNQYAPTVASVTSALFLVLPLLLVAALLHQVRTYLSLPRILLFVHVYLAIYFSVLSLTAALTGLEPLRLFYATSPGPYVYTQVLQTLGYVLFLLLQLMYLVVVFATITSASPEGASAAAATKALALGQIVVALAVGLHYYTAVFHRAVVGEPPRTNWRVHGLYAACFIAVAPSPAPPTAGRRPTSSAAPAATRARRADPPRRLLLRSSCLRFGISSYKLPATRSGNSEKKMGRKEEKEREKFYFYSLSALFHTKGKLGCNVVYYVSMIYHMGEQENPALQGG</sequence>
<keyword evidence="2" id="KW-1133">Transmembrane helix</keyword>
<feature type="transmembrane region" description="Helical" evidence="2">
    <location>
        <begin position="280"/>
        <end position="304"/>
    </location>
</feature>
<evidence type="ECO:0000256" key="1">
    <source>
        <dbReference type="SAM" id="MobiDB-lite"/>
    </source>
</evidence>
<feature type="transmembrane region" description="Helical" evidence="2">
    <location>
        <begin position="360"/>
        <end position="383"/>
    </location>
</feature>
<feature type="compositionally biased region" description="Low complexity" evidence="1">
    <location>
        <begin position="79"/>
        <end position="106"/>
    </location>
</feature>
<feature type="compositionally biased region" description="Polar residues" evidence="1">
    <location>
        <begin position="112"/>
        <end position="121"/>
    </location>
</feature>
<reference evidence="3" key="1">
    <citation type="submission" date="2015-07" db="EMBL/GenBank/DDBJ databases">
        <title>Transcriptome Assembly of Anthurium amnicola.</title>
        <authorList>
            <person name="Suzuki J."/>
        </authorList>
    </citation>
    <scope>NUCLEOTIDE SEQUENCE</scope>
</reference>
<dbReference type="AlphaFoldDB" id="A0A1D1YJL6"/>
<organism evidence="3">
    <name type="scientific">Anthurium amnicola</name>
    <dbReference type="NCBI Taxonomy" id="1678845"/>
    <lineage>
        <taxon>Eukaryota</taxon>
        <taxon>Viridiplantae</taxon>
        <taxon>Streptophyta</taxon>
        <taxon>Embryophyta</taxon>
        <taxon>Tracheophyta</taxon>
        <taxon>Spermatophyta</taxon>
        <taxon>Magnoliopsida</taxon>
        <taxon>Liliopsida</taxon>
        <taxon>Araceae</taxon>
        <taxon>Pothoideae</taxon>
        <taxon>Potheae</taxon>
        <taxon>Anthurium</taxon>
    </lineage>
</organism>
<keyword evidence="2" id="KW-0472">Membrane</keyword>
<protein>
    <submittedName>
        <fullName evidence="3">Uncharacterized protein</fullName>
    </submittedName>
</protein>
<name>A0A1D1YJL6_9ARAE</name>
<feature type="region of interest" description="Disordered" evidence="1">
    <location>
        <begin position="451"/>
        <end position="473"/>
    </location>
</feature>
<proteinExistence type="predicted"/>
<feature type="region of interest" description="Disordered" evidence="1">
    <location>
        <begin position="60"/>
        <end position="218"/>
    </location>
</feature>
<feature type="transmembrane region" description="Helical" evidence="2">
    <location>
        <begin position="395"/>
        <end position="416"/>
    </location>
</feature>
<dbReference type="PANTHER" id="PTHR35310:SF1">
    <property type="entry name" value="CELL WALL INTEGRITY_STRESS RESPONSE COMPONENT-LIKE PROTEIN"/>
    <property type="match status" value="1"/>
</dbReference>
<feature type="compositionally biased region" description="Basic and acidic residues" evidence="1">
    <location>
        <begin position="201"/>
        <end position="211"/>
    </location>
</feature>
<feature type="transmembrane region" description="Helical" evidence="2">
    <location>
        <begin position="316"/>
        <end position="340"/>
    </location>
</feature>
<gene>
    <name evidence="3" type="ORF">g.50010</name>
</gene>
<dbReference type="PANTHER" id="PTHR35310">
    <property type="entry name" value="CELL WALL INTEGRITY/STRESS RESPONSE COMPONENT-LIKE PROTEIN"/>
    <property type="match status" value="1"/>
</dbReference>
<feature type="compositionally biased region" description="Low complexity" evidence="1">
    <location>
        <begin position="457"/>
        <end position="468"/>
    </location>
</feature>
<keyword evidence="2" id="KW-0812">Transmembrane</keyword>
<accession>A0A1D1YJL6</accession>
<feature type="non-terminal residue" evidence="3">
    <location>
        <position position="1"/>
    </location>
</feature>